<accession>A0A0P1H1G8</accession>
<dbReference type="RefSeq" id="WP_131727561.1">
    <property type="nucleotide sequence ID" value="NZ_CYSD01000039.1"/>
</dbReference>
<proteinExistence type="predicted"/>
<name>A0A0P1H1G8_9RHOB</name>
<protein>
    <submittedName>
        <fullName evidence="1">Uncharacterized protein</fullName>
    </submittedName>
</protein>
<gene>
    <name evidence="1" type="ORF">TRM7557_03030</name>
</gene>
<evidence type="ECO:0000313" key="2">
    <source>
        <dbReference type="Proteomes" id="UP000052022"/>
    </source>
</evidence>
<dbReference type="AlphaFoldDB" id="A0A0P1H1G8"/>
<evidence type="ECO:0000313" key="1">
    <source>
        <dbReference type="EMBL" id="CUH80659.1"/>
    </source>
</evidence>
<dbReference type="OrthoDB" id="7810029at2"/>
<keyword evidence="2" id="KW-1185">Reference proteome</keyword>
<dbReference type="Proteomes" id="UP000052022">
    <property type="component" value="Unassembled WGS sequence"/>
</dbReference>
<dbReference type="InterPro" id="IPR054197">
    <property type="entry name" value="DUF6902"/>
</dbReference>
<dbReference type="Pfam" id="PF21843">
    <property type="entry name" value="DUF6902"/>
    <property type="match status" value="1"/>
</dbReference>
<organism evidence="1 2">
    <name type="scientific">Tritonibacter multivorans</name>
    <dbReference type="NCBI Taxonomy" id="928856"/>
    <lineage>
        <taxon>Bacteria</taxon>
        <taxon>Pseudomonadati</taxon>
        <taxon>Pseudomonadota</taxon>
        <taxon>Alphaproteobacteria</taxon>
        <taxon>Rhodobacterales</taxon>
        <taxon>Paracoccaceae</taxon>
        <taxon>Tritonibacter</taxon>
    </lineage>
</organism>
<reference evidence="1 2" key="1">
    <citation type="submission" date="2015-09" db="EMBL/GenBank/DDBJ databases">
        <authorList>
            <consortium name="Swine Surveillance"/>
        </authorList>
    </citation>
    <scope>NUCLEOTIDE SEQUENCE [LARGE SCALE GENOMIC DNA]</scope>
    <source>
        <strain evidence="1 2">CECT 7557</strain>
    </source>
</reference>
<sequence length="376" mass="42972">MGDVLSLDRYSEDRVFRHGVPTENRGVFSRKELASCFLGARRDRMDVLWLKENAEFLNVLRSAGKIRPVERDGFFGYLPFYEGCLRHFDFFKPYYRFILSICMDLEDLGICDGELSDALVGRVHRSGILQHELSDLQRAETRRLLARRGCVLRGLDGLDDRLRAFMQSPVAFAVPNRRTAYELTHIVFYLSDYGQQDPMLESEAIQSVEYVGIMAFLDQDADLLSEVCLALLYAGQDVPQVWLAWLQKQRAACQISAQPLEINEVDDYHTFLVMEWAISEVVKHPVFESSCMNTRRFICTGRNSVLRGMTMALYAMDAEGLRMRRGADLELKSRLNAQEQGLWDRASGAVGCFDQFLCDFLARGYTDTSLQQGGVR</sequence>
<dbReference type="STRING" id="928856.SAMN04488049_104313"/>
<dbReference type="EMBL" id="CYSD01000039">
    <property type="protein sequence ID" value="CUH80659.1"/>
    <property type="molecule type" value="Genomic_DNA"/>
</dbReference>